<dbReference type="Proteomes" id="UP001626550">
    <property type="component" value="Unassembled WGS sequence"/>
</dbReference>
<dbReference type="PANTHER" id="PTHR24056:SF233">
    <property type="entry name" value="CYCLIN-DEPENDENT KINASE 9"/>
    <property type="match status" value="1"/>
</dbReference>
<protein>
    <submittedName>
        <fullName evidence="15">p-TEFb-associated cyclin-dependent protein kinase Cdk9</fullName>
    </submittedName>
</protein>
<dbReference type="InterPro" id="IPR000719">
    <property type="entry name" value="Prot_kinase_dom"/>
</dbReference>
<dbReference type="SMART" id="SM00220">
    <property type="entry name" value="S_TKc"/>
    <property type="match status" value="1"/>
</dbReference>
<evidence type="ECO:0000256" key="4">
    <source>
        <dbReference type="ARBA" id="ARBA00022679"/>
    </source>
</evidence>
<keyword evidence="5 11" id="KW-0547">Nucleotide-binding</keyword>
<dbReference type="InterPro" id="IPR011009">
    <property type="entry name" value="Kinase-like_dom_sf"/>
</dbReference>
<dbReference type="FunFam" id="3.30.200.20:FF:000124">
    <property type="entry name" value="Cyclin-dependent kinase 4"/>
    <property type="match status" value="1"/>
</dbReference>
<dbReference type="GO" id="GO:0005524">
    <property type="term" value="F:ATP binding"/>
    <property type="evidence" value="ECO:0007669"/>
    <property type="project" value="UniProtKB-UniRule"/>
</dbReference>
<keyword evidence="8" id="KW-0539">Nucleus</keyword>
<keyword evidence="16" id="KW-1185">Reference proteome</keyword>
<evidence type="ECO:0000256" key="13">
    <source>
        <dbReference type="SAM" id="MobiDB-lite"/>
    </source>
</evidence>
<dbReference type="GO" id="GO:0005634">
    <property type="term" value="C:nucleus"/>
    <property type="evidence" value="ECO:0007669"/>
    <property type="project" value="UniProtKB-SubCell"/>
</dbReference>
<evidence type="ECO:0000256" key="5">
    <source>
        <dbReference type="ARBA" id="ARBA00022741"/>
    </source>
</evidence>
<dbReference type="InterPro" id="IPR017441">
    <property type="entry name" value="Protein_kinase_ATP_BS"/>
</dbReference>
<feature type="region of interest" description="Disordered" evidence="13">
    <location>
        <begin position="367"/>
        <end position="455"/>
    </location>
</feature>
<name>A0ABD2PXK8_9PLAT</name>
<dbReference type="SUPFAM" id="SSF56112">
    <property type="entry name" value="Protein kinase-like (PK-like)"/>
    <property type="match status" value="1"/>
</dbReference>
<evidence type="ECO:0000256" key="11">
    <source>
        <dbReference type="PROSITE-ProRule" id="PRU10141"/>
    </source>
</evidence>
<dbReference type="PROSITE" id="PS50011">
    <property type="entry name" value="PROTEIN_KINASE_DOM"/>
    <property type="match status" value="1"/>
</dbReference>
<evidence type="ECO:0000313" key="15">
    <source>
        <dbReference type="EMBL" id="KAL3311532.1"/>
    </source>
</evidence>
<evidence type="ECO:0000256" key="1">
    <source>
        <dbReference type="ARBA" id="ARBA00004123"/>
    </source>
</evidence>
<dbReference type="InterPro" id="IPR050108">
    <property type="entry name" value="CDK"/>
</dbReference>
<feature type="binding site" evidence="11">
    <location>
        <position position="71"/>
    </location>
    <ligand>
        <name>ATP</name>
        <dbReference type="ChEBI" id="CHEBI:30616"/>
    </ligand>
</feature>
<dbReference type="InterPro" id="IPR008271">
    <property type="entry name" value="Ser/Thr_kinase_AS"/>
</dbReference>
<keyword evidence="3 12" id="KW-0723">Serine/threonine-protein kinase</keyword>
<comment type="catalytic activity">
    <reaction evidence="9">
        <text>L-threonyl-[protein] + ATP = O-phospho-L-threonyl-[protein] + ADP + H(+)</text>
        <dbReference type="Rhea" id="RHEA:46608"/>
        <dbReference type="Rhea" id="RHEA-COMP:11060"/>
        <dbReference type="Rhea" id="RHEA-COMP:11605"/>
        <dbReference type="ChEBI" id="CHEBI:15378"/>
        <dbReference type="ChEBI" id="CHEBI:30013"/>
        <dbReference type="ChEBI" id="CHEBI:30616"/>
        <dbReference type="ChEBI" id="CHEBI:61977"/>
        <dbReference type="ChEBI" id="CHEBI:456216"/>
        <dbReference type="EC" id="2.7.11.22"/>
    </reaction>
</comment>
<accession>A0ABD2PXK8</accession>
<feature type="compositionally biased region" description="Basic and acidic residues" evidence="13">
    <location>
        <begin position="444"/>
        <end position="455"/>
    </location>
</feature>
<gene>
    <name evidence="15" type="primary">CDK9_2</name>
    <name evidence="15" type="ORF">Ciccas_009888</name>
</gene>
<evidence type="ECO:0000256" key="3">
    <source>
        <dbReference type="ARBA" id="ARBA00022527"/>
    </source>
</evidence>
<feature type="compositionally biased region" description="Basic residues" evidence="13">
    <location>
        <begin position="418"/>
        <end position="431"/>
    </location>
</feature>
<comment type="similarity">
    <text evidence="2">Belongs to the protein kinase superfamily. CMGC Ser/Thr protein kinase family. CDC2/CDKX subfamily.</text>
</comment>
<dbReference type="Pfam" id="PF00069">
    <property type="entry name" value="Pkinase"/>
    <property type="match status" value="1"/>
</dbReference>
<evidence type="ECO:0000313" key="16">
    <source>
        <dbReference type="Proteomes" id="UP001626550"/>
    </source>
</evidence>
<comment type="subcellular location">
    <subcellularLocation>
        <location evidence="1">Nucleus</location>
    </subcellularLocation>
</comment>
<evidence type="ECO:0000256" key="8">
    <source>
        <dbReference type="ARBA" id="ARBA00023242"/>
    </source>
</evidence>
<organism evidence="15 16">
    <name type="scientific">Cichlidogyrus casuarinus</name>
    <dbReference type="NCBI Taxonomy" id="1844966"/>
    <lineage>
        <taxon>Eukaryota</taxon>
        <taxon>Metazoa</taxon>
        <taxon>Spiralia</taxon>
        <taxon>Lophotrochozoa</taxon>
        <taxon>Platyhelminthes</taxon>
        <taxon>Monogenea</taxon>
        <taxon>Monopisthocotylea</taxon>
        <taxon>Dactylogyridea</taxon>
        <taxon>Ancyrocephalidae</taxon>
        <taxon>Cichlidogyrus</taxon>
    </lineage>
</organism>
<comment type="catalytic activity">
    <reaction evidence="10">
        <text>L-seryl-[protein] + ATP = O-phospho-L-seryl-[protein] + ADP + H(+)</text>
        <dbReference type="Rhea" id="RHEA:17989"/>
        <dbReference type="Rhea" id="RHEA-COMP:9863"/>
        <dbReference type="Rhea" id="RHEA-COMP:11604"/>
        <dbReference type="ChEBI" id="CHEBI:15378"/>
        <dbReference type="ChEBI" id="CHEBI:29999"/>
        <dbReference type="ChEBI" id="CHEBI:30616"/>
        <dbReference type="ChEBI" id="CHEBI:83421"/>
        <dbReference type="ChEBI" id="CHEBI:456216"/>
        <dbReference type="EC" id="2.7.11.22"/>
    </reaction>
</comment>
<evidence type="ECO:0000256" key="7">
    <source>
        <dbReference type="ARBA" id="ARBA00022840"/>
    </source>
</evidence>
<evidence type="ECO:0000256" key="12">
    <source>
        <dbReference type="RuleBase" id="RU000304"/>
    </source>
</evidence>
<evidence type="ECO:0000256" key="2">
    <source>
        <dbReference type="ARBA" id="ARBA00006485"/>
    </source>
</evidence>
<keyword evidence="7 11" id="KW-0067">ATP-binding</keyword>
<dbReference type="Gene3D" id="1.10.510.10">
    <property type="entry name" value="Transferase(Phosphotransferase) domain 1"/>
    <property type="match status" value="1"/>
</dbReference>
<feature type="domain" description="Protein kinase" evidence="14">
    <location>
        <begin position="42"/>
        <end position="337"/>
    </location>
</feature>
<comment type="caution">
    <text evidence="15">The sequence shown here is derived from an EMBL/GenBank/DDBJ whole genome shotgun (WGS) entry which is preliminary data.</text>
</comment>
<dbReference type="AlphaFoldDB" id="A0ABD2PXK8"/>
<evidence type="ECO:0000256" key="6">
    <source>
        <dbReference type="ARBA" id="ARBA00022777"/>
    </source>
</evidence>
<sequence length="455" mass="51582">MLFDEAFCKEQLTGLESDQNNFFENLARKLGSAALTSSVDHYVKYQKIGQGTFGEVFKVRHKETKQHYALKKIRMEQEKEGFPITALREIRILRSLDHENIVALKEICHSTPTEKNNYIPQFYLVFEFCDHDLAGLSKQVDFSDAIKKAIMKQLLTGVYYLHKNNIIHRDLKAANILIDRNGVLKIADFGLARCTLKSLKPDRPNRYTSRVVTLWYRPPEILLNDRHYGKPVDLWGAGCIMAELWTKYAIMQGDNEINQLKLIINLCGSISPVVWPNVVNLEAYQEAKLPLDIKRHVREKLMTQISCSLAVDLIDKLLVLDPAKRMDAEAALNHEYFFAEPGPADLRVFSKSGTTYLEFLSTPHAHPPAIPGASNRAPPSLHPVNSHRGSMPSIRGQSGSRPGPYHPYPPQNAQAHNPGHHYNSHSHHKGQAKQNQPSHGRGRGAPDDCIYDRIY</sequence>
<dbReference type="PROSITE" id="PS00107">
    <property type="entry name" value="PROTEIN_KINASE_ATP"/>
    <property type="match status" value="1"/>
</dbReference>
<dbReference type="FunFam" id="1.10.510.10:FF:000203">
    <property type="entry name" value="Cyclin-dependent kinase 9"/>
    <property type="match status" value="1"/>
</dbReference>
<reference evidence="15 16" key="1">
    <citation type="submission" date="2024-11" db="EMBL/GenBank/DDBJ databases">
        <title>Adaptive evolution of stress response genes in parasites aligns with host niche diversity.</title>
        <authorList>
            <person name="Hahn C."/>
            <person name="Resl P."/>
        </authorList>
    </citation>
    <scope>NUCLEOTIDE SEQUENCE [LARGE SCALE GENOMIC DNA]</scope>
    <source>
        <strain evidence="15">EGGRZ-B1_66</strain>
        <tissue evidence="15">Body</tissue>
    </source>
</reference>
<evidence type="ECO:0000256" key="9">
    <source>
        <dbReference type="ARBA" id="ARBA00047811"/>
    </source>
</evidence>
<proteinExistence type="inferred from homology"/>
<dbReference type="GO" id="GO:0004693">
    <property type="term" value="F:cyclin-dependent protein serine/threonine kinase activity"/>
    <property type="evidence" value="ECO:0007669"/>
    <property type="project" value="UniProtKB-EC"/>
</dbReference>
<evidence type="ECO:0000256" key="10">
    <source>
        <dbReference type="ARBA" id="ARBA00048367"/>
    </source>
</evidence>
<dbReference type="PROSITE" id="PS00108">
    <property type="entry name" value="PROTEIN_KINASE_ST"/>
    <property type="match status" value="1"/>
</dbReference>
<evidence type="ECO:0000259" key="14">
    <source>
        <dbReference type="PROSITE" id="PS50011"/>
    </source>
</evidence>
<dbReference type="PANTHER" id="PTHR24056">
    <property type="entry name" value="CELL DIVISION PROTEIN KINASE"/>
    <property type="match status" value="1"/>
</dbReference>
<dbReference type="Gene3D" id="3.30.200.20">
    <property type="entry name" value="Phosphorylase Kinase, domain 1"/>
    <property type="match status" value="1"/>
</dbReference>
<keyword evidence="4" id="KW-0808">Transferase</keyword>
<dbReference type="EMBL" id="JBJKFK010002165">
    <property type="protein sequence ID" value="KAL3311532.1"/>
    <property type="molecule type" value="Genomic_DNA"/>
</dbReference>
<keyword evidence="6 15" id="KW-0418">Kinase</keyword>